<protein>
    <submittedName>
        <fullName evidence="1">Uncharacterized protein</fullName>
    </submittedName>
</protein>
<dbReference type="Proteomes" id="UP000005512">
    <property type="component" value="Unassembled WGS sequence"/>
</dbReference>
<gene>
    <name evidence="1" type="ORF">PROVRUST_05071</name>
</gene>
<reference evidence="1" key="1">
    <citation type="submission" date="2009-12" db="EMBL/GenBank/DDBJ databases">
        <authorList>
            <person name="Weinstock G."/>
            <person name="Sodergren E."/>
            <person name="Clifton S."/>
            <person name="Fulton L."/>
            <person name="Fulton B."/>
            <person name="Courtney L."/>
            <person name="Fronick C."/>
            <person name="Harrison M."/>
            <person name="Strong C."/>
            <person name="Farmer C."/>
            <person name="Delahaunty K."/>
            <person name="Markovic C."/>
            <person name="Hall O."/>
            <person name="Minx P."/>
            <person name="Tomlinson C."/>
            <person name="Mitreva M."/>
            <person name="Nelson J."/>
            <person name="Hou S."/>
            <person name="Wollam A."/>
            <person name="Pepin K.H."/>
            <person name="Johnson M."/>
            <person name="Bhonagiri V."/>
            <person name="Nash W.E."/>
            <person name="Warren W."/>
            <person name="Chinwalla A."/>
            <person name="Mardis E.R."/>
            <person name="Wilson R.K."/>
        </authorList>
    </citation>
    <scope>NUCLEOTIDE SEQUENCE [LARGE SCALE GENOMIC DNA]</scope>
    <source>
        <strain evidence="1">DSM 4541</strain>
    </source>
</reference>
<dbReference type="EMBL" id="ABXV02000011">
    <property type="protein sequence ID" value="EFB73799.1"/>
    <property type="molecule type" value="Genomic_DNA"/>
</dbReference>
<sequence>MPNVNVLLWHEIAAISGQLCDVSHQISAINSVVFLDGAKQCSMRMGFRCKKPTKKVG</sequence>
<proteinExistence type="predicted"/>
<name>D1NZA1_9GAMM</name>
<comment type="caution">
    <text evidence="1">The sequence shown here is derived from an EMBL/GenBank/DDBJ whole genome shotgun (WGS) entry which is preliminary data.</text>
</comment>
<evidence type="ECO:0000313" key="1">
    <source>
        <dbReference type="EMBL" id="EFB73799.1"/>
    </source>
</evidence>
<dbReference type="HOGENOM" id="CLU_2993172_0_0_6"/>
<accession>D1NZA1</accession>
<dbReference type="STRING" id="500637.PROVRUST_05071"/>
<organism evidence="1 2">
    <name type="scientific">Providencia rustigianii DSM 4541</name>
    <dbReference type="NCBI Taxonomy" id="500637"/>
    <lineage>
        <taxon>Bacteria</taxon>
        <taxon>Pseudomonadati</taxon>
        <taxon>Pseudomonadota</taxon>
        <taxon>Gammaproteobacteria</taxon>
        <taxon>Enterobacterales</taxon>
        <taxon>Morganellaceae</taxon>
        <taxon>Providencia</taxon>
    </lineage>
</organism>
<keyword evidence="2" id="KW-1185">Reference proteome</keyword>
<evidence type="ECO:0000313" key="2">
    <source>
        <dbReference type="Proteomes" id="UP000005512"/>
    </source>
</evidence>
<dbReference type="AlphaFoldDB" id="D1NZA1"/>